<keyword evidence="2" id="KW-1185">Reference proteome</keyword>
<accession>A0A917S5P9</accession>
<dbReference type="Proteomes" id="UP000654670">
    <property type="component" value="Unassembled WGS sequence"/>
</dbReference>
<evidence type="ECO:0000313" key="2">
    <source>
        <dbReference type="Proteomes" id="UP000654670"/>
    </source>
</evidence>
<comment type="caution">
    <text evidence="1">The sequence shown here is derived from an EMBL/GenBank/DDBJ whole genome shotgun (WGS) entry which is preliminary data.</text>
</comment>
<dbReference type="EMBL" id="BMOK01000007">
    <property type="protein sequence ID" value="GGL55180.1"/>
    <property type="molecule type" value="Genomic_DNA"/>
</dbReference>
<organism evidence="1 2">
    <name type="scientific">Sporolactobacillus putidus</name>
    <dbReference type="NCBI Taxonomy" id="492735"/>
    <lineage>
        <taxon>Bacteria</taxon>
        <taxon>Bacillati</taxon>
        <taxon>Bacillota</taxon>
        <taxon>Bacilli</taxon>
        <taxon>Bacillales</taxon>
        <taxon>Sporolactobacillaceae</taxon>
        <taxon>Sporolactobacillus</taxon>
    </lineage>
</organism>
<dbReference type="RefSeq" id="WP_188802883.1">
    <property type="nucleotide sequence ID" value="NZ_BMOK01000007.1"/>
</dbReference>
<proteinExistence type="predicted"/>
<dbReference type="AlphaFoldDB" id="A0A917S5P9"/>
<name>A0A917S5P9_9BACL</name>
<protein>
    <submittedName>
        <fullName evidence="1">Uncharacterized protein</fullName>
    </submittedName>
</protein>
<gene>
    <name evidence="1" type="ORF">GCM10007968_19100</name>
</gene>
<reference evidence="1" key="1">
    <citation type="journal article" date="2014" name="Int. J. Syst. Evol. Microbiol.">
        <title>Complete genome sequence of Corynebacterium casei LMG S-19264T (=DSM 44701T), isolated from a smear-ripened cheese.</title>
        <authorList>
            <consortium name="US DOE Joint Genome Institute (JGI-PGF)"/>
            <person name="Walter F."/>
            <person name="Albersmeier A."/>
            <person name="Kalinowski J."/>
            <person name="Ruckert C."/>
        </authorList>
    </citation>
    <scope>NUCLEOTIDE SEQUENCE</scope>
    <source>
        <strain evidence="1">JCM 15325</strain>
    </source>
</reference>
<reference evidence="1" key="2">
    <citation type="submission" date="2020-09" db="EMBL/GenBank/DDBJ databases">
        <authorList>
            <person name="Sun Q."/>
            <person name="Ohkuma M."/>
        </authorList>
    </citation>
    <scope>NUCLEOTIDE SEQUENCE</scope>
    <source>
        <strain evidence="1">JCM 15325</strain>
    </source>
</reference>
<sequence>MGEQEYKEKLPIGSEQLRSYYGLSYEELFHELVAFNMIDETGKPTELALKNGWMNMIEIKQGH</sequence>
<evidence type="ECO:0000313" key="1">
    <source>
        <dbReference type="EMBL" id="GGL55180.1"/>
    </source>
</evidence>